<feature type="domain" description="Methyltransferase" evidence="3">
    <location>
        <begin position="152"/>
        <end position="245"/>
    </location>
</feature>
<dbReference type="EMBL" id="PVNO01000013">
    <property type="protein sequence ID" value="PRO69974.1"/>
    <property type="molecule type" value="Genomic_DNA"/>
</dbReference>
<dbReference type="Proteomes" id="UP000239539">
    <property type="component" value="Unassembled WGS sequence"/>
</dbReference>
<proteinExistence type="predicted"/>
<accession>A0ABX5CQY1</accession>
<gene>
    <name evidence="4" type="ORF">C6Y39_04995</name>
</gene>
<dbReference type="InterPro" id="IPR041698">
    <property type="entry name" value="Methyltransf_25"/>
</dbReference>
<keyword evidence="1" id="KW-0489">Methyltransferase</keyword>
<dbReference type="InterPro" id="IPR029063">
    <property type="entry name" value="SAM-dependent_MTases_sf"/>
</dbReference>
<dbReference type="PANTHER" id="PTHR44942">
    <property type="entry name" value="METHYLTRANSF_11 DOMAIN-CONTAINING PROTEIN"/>
    <property type="match status" value="1"/>
</dbReference>
<dbReference type="Gene3D" id="3.40.50.150">
    <property type="entry name" value="Vaccinia Virus protein VP39"/>
    <property type="match status" value="1"/>
</dbReference>
<keyword evidence="2" id="KW-0808">Transferase</keyword>
<evidence type="ECO:0000313" key="4">
    <source>
        <dbReference type="EMBL" id="PRO69974.1"/>
    </source>
</evidence>
<evidence type="ECO:0000256" key="1">
    <source>
        <dbReference type="ARBA" id="ARBA00022603"/>
    </source>
</evidence>
<name>A0ABX5CQY1_9ALTE</name>
<dbReference type="PANTHER" id="PTHR44942:SF4">
    <property type="entry name" value="METHYLTRANSFERASE TYPE 11 DOMAIN-CONTAINING PROTEIN"/>
    <property type="match status" value="1"/>
</dbReference>
<evidence type="ECO:0000313" key="5">
    <source>
        <dbReference type="Proteomes" id="UP000239539"/>
    </source>
</evidence>
<protein>
    <recommendedName>
        <fullName evidence="3">Methyltransferase domain-containing protein</fullName>
    </recommendedName>
</protein>
<dbReference type="InterPro" id="IPR051052">
    <property type="entry name" value="Diverse_substrate_MTase"/>
</dbReference>
<evidence type="ECO:0000259" key="3">
    <source>
        <dbReference type="Pfam" id="PF13649"/>
    </source>
</evidence>
<dbReference type="Pfam" id="PF13649">
    <property type="entry name" value="Methyltransf_25"/>
    <property type="match status" value="1"/>
</dbReference>
<dbReference type="SUPFAM" id="SSF53335">
    <property type="entry name" value="S-adenosyl-L-methionine-dependent methyltransferases"/>
    <property type="match status" value="1"/>
</dbReference>
<sequence length="314" mass="36165">MFYLFPFGDVPKSEGVIIYGAGDIGQLFIQQLEVTRFFSTIYVTDKKITSAKQEGAIKFVREDALLRLPAYPIIVASLKFADEIELHLKKLGVNANRVVKLNANHVMEEGQYEPHTFDWNEYYKDAEEHNEVQFQTYLEPLMQKYHFNLSQVMDFACGKGRIADLLSGNCESLICVDTSQEAISHCASRFDEKENVECRISKPEKIPADSGSVSFIYSWDAMVHFDYKSVDYILSEFSRILSIGGYAVLHHSNAREHQDFKADKNWRKNPHCRSEFNAEDMRHICRKSGFIVEEQQIMDWGIKALDCISVIRKC</sequence>
<dbReference type="Gene3D" id="3.40.50.720">
    <property type="entry name" value="NAD(P)-binding Rossmann-like Domain"/>
    <property type="match status" value="1"/>
</dbReference>
<organism evidence="4 5">
    <name type="scientific">Alteromonas gracilis</name>
    <dbReference type="NCBI Taxonomy" id="1479524"/>
    <lineage>
        <taxon>Bacteria</taxon>
        <taxon>Pseudomonadati</taxon>
        <taxon>Pseudomonadota</taxon>
        <taxon>Gammaproteobacteria</taxon>
        <taxon>Alteromonadales</taxon>
        <taxon>Alteromonadaceae</taxon>
        <taxon>Alteromonas/Salinimonas group</taxon>
        <taxon>Alteromonas</taxon>
    </lineage>
</organism>
<dbReference type="RefSeq" id="WP_105930217.1">
    <property type="nucleotide sequence ID" value="NZ_PVNO01000013.1"/>
</dbReference>
<evidence type="ECO:0000256" key="2">
    <source>
        <dbReference type="ARBA" id="ARBA00022679"/>
    </source>
</evidence>
<comment type="caution">
    <text evidence="4">The sequence shown here is derived from an EMBL/GenBank/DDBJ whole genome shotgun (WGS) entry which is preliminary data.</text>
</comment>
<keyword evidence="5" id="KW-1185">Reference proteome</keyword>
<reference evidence="5" key="1">
    <citation type="journal article" date="2020" name="Int. J. Syst. Evol. Microbiol.">
        <title>Alteromonas alba sp. nov., a marine bacterium isolated from the seawater of the West Pacific Ocean.</title>
        <authorList>
            <person name="Sun C."/>
            <person name="Wu Y.-H."/>
            <person name="Xamxidin M."/>
            <person name="Cheng H."/>
            <person name="Xu X.-W."/>
        </authorList>
    </citation>
    <scope>NUCLEOTIDE SEQUENCE [LARGE SCALE GENOMIC DNA]</scope>
    <source>
        <strain evidence="5">9a2</strain>
    </source>
</reference>